<evidence type="ECO:0000313" key="2">
    <source>
        <dbReference type="Proteomes" id="UP000198901"/>
    </source>
</evidence>
<reference evidence="1 2" key="1">
    <citation type="submission" date="2016-10" db="EMBL/GenBank/DDBJ databases">
        <authorList>
            <person name="de Groot N.N."/>
        </authorList>
    </citation>
    <scope>NUCLEOTIDE SEQUENCE [LARGE SCALE GENOMIC DNA]</scope>
    <source>
        <strain evidence="1 2">DSM 21668</strain>
    </source>
</reference>
<protein>
    <submittedName>
        <fullName evidence="1">Uncharacterized protein</fullName>
    </submittedName>
</protein>
<dbReference type="STRING" id="563176.SAMN04488090_3461"/>
<dbReference type="AlphaFoldDB" id="A0A1G9T8U7"/>
<dbReference type="RefSeq" id="WP_093205012.1">
    <property type="nucleotide sequence ID" value="NZ_FNGS01000006.1"/>
</dbReference>
<accession>A0A1G9T8U7</accession>
<proteinExistence type="predicted"/>
<keyword evidence="2" id="KW-1185">Reference proteome</keyword>
<name>A0A1G9T8U7_9BACT</name>
<organism evidence="1 2">
    <name type="scientific">Siphonobacter aquaeclarae</name>
    <dbReference type="NCBI Taxonomy" id="563176"/>
    <lineage>
        <taxon>Bacteria</taxon>
        <taxon>Pseudomonadati</taxon>
        <taxon>Bacteroidota</taxon>
        <taxon>Cytophagia</taxon>
        <taxon>Cytophagales</taxon>
        <taxon>Cytophagaceae</taxon>
        <taxon>Siphonobacter</taxon>
    </lineage>
</organism>
<gene>
    <name evidence="1" type="ORF">SAMN04488090_3461</name>
</gene>
<dbReference type="Proteomes" id="UP000198901">
    <property type="component" value="Unassembled WGS sequence"/>
</dbReference>
<dbReference type="EMBL" id="FNGS01000006">
    <property type="protein sequence ID" value="SDM44086.1"/>
    <property type="molecule type" value="Genomic_DNA"/>
</dbReference>
<evidence type="ECO:0000313" key="1">
    <source>
        <dbReference type="EMBL" id="SDM44086.1"/>
    </source>
</evidence>
<sequence length="100" mass="11368">MNVPRTVEYFITKLTAAQTKTALAKAEKIMRREFDETAKVQHHIKYVQCLGETEAFRELEADRQAYGAVLEILQNIRNYGTWDGAKALHGSKQGEQLSLV</sequence>